<dbReference type="InterPro" id="IPR017241">
    <property type="entry name" value="Toll-like_receptor"/>
</dbReference>
<dbReference type="Pfam" id="PF13855">
    <property type="entry name" value="LRR_8"/>
    <property type="match status" value="4"/>
</dbReference>
<keyword evidence="4" id="KW-0433">Leucine-rich repeat</keyword>
<dbReference type="InterPro" id="IPR032675">
    <property type="entry name" value="LRR_dom_sf"/>
</dbReference>
<name>A0A8J6H610_TENMO</name>
<proteinExistence type="inferred from homology"/>
<dbReference type="PANTHER" id="PTHR24365">
    <property type="entry name" value="TOLL-LIKE RECEPTOR"/>
    <property type="match status" value="1"/>
</dbReference>
<evidence type="ECO:0000256" key="4">
    <source>
        <dbReference type="ARBA" id="ARBA00022614"/>
    </source>
</evidence>
<dbReference type="SUPFAM" id="SSF52200">
    <property type="entry name" value="Toll/Interleukin receptor TIR domain"/>
    <property type="match status" value="1"/>
</dbReference>
<evidence type="ECO:0000256" key="6">
    <source>
        <dbReference type="ARBA" id="ARBA00022729"/>
    </source>
</evidence>
<comment type="caution">
    <text evidence="16">The sequence shown here is derived from an EMBL/GenBank/DDBJ whole genome shotgun (WGS) entry which is preliminary data.</text>
</comment>
<dbReference type="PROSITE" id="PS50104">
    <property type="entry name" value="TIR"/>
    <property type="match status" value="1"/>
</dbReference>
<keyword evidence="17" id="KW-1185">Reference proteome</keyword>
<dbReference type="Gene3D" id="3.40.50.10140">
    <property type="entry name" value="Toll/interleukin-1 receptor homology (TIR) domain"/>
    <property type="match status" value="1"/>
</dbReference>
<dbReference type="SMART" id="SM00255">
    <property type="entry name" value="TIR"/>
    <property type="match status" value="1"/>
</dbReference>
<evidence type="ECO:0000256" key="8">
    <source>
        <dbReference type="ARBA" id="ARBA00022859"/>
    </source>
</evidence>
<keyword evidence="5 13" id="KW-0812">Transmembrane</keyword>
<evidence type="ECO:0000256" key="14">
    <source>
        <dbReference type="SAM" id="SignalP"/>
    </source>
</evidence>
<organism evidence="16 17">
    <name type="scientific">Tenebrio molitor</name>
    <name type="common">Yellow mealworm beetle</name>
    <dbReference type="NCBI Taxonomy" id="7067"/>
    <lineage>
        <taxon>Eukaryota</taxon>
        <taxon>Metazoa</taxon>
        <taxon>Ecdysozoa</taxon>
        <taxon>Arthropoda</taxon>
        <taxon>Hexapoda</taxon>
        <taxon>Insecta</taxon>
        <taxon>Pterygota</taxon>
        <taxon>Neoptera</taxon>
        <taxon>Endopterygota</taxon>
        <taxon>Coleoptera</taxon>
        <taxon>Polyphaga</taxon>
        <taxon>Cucujiformia</taxon>
        <taxon>Tenebrionidae</taxon>
        <taxon>Tenebrio</taxon>
    </lineage>
</organism>
<dbReference type="GO" id="GO:0004888">
    <property type="term" value="F:transmembrane signaling receptor activity"/>
    <property type="evidence" value="ECO:0007669"/>
    <property type="project" value="InterPro"/>
</dbReference>
<dbReference type="Proteomes" id="UP000719412">
    <property type="component" value="Unassembled WGS sequence"/>
</dbReference>
<dbReference type="Pfam" id="PF01582">
    <property type="entry name" value="TIR"/>
    <property type="match status" value="1"/>
</dbReference>
<dbReference type="Gene3D" id="3.80.10.10">
    <property type="entry name" value="Ribonuclease Inhibitor"/>
    <property type="match status" value="4"/>
</dbReference>
<dbReference type="InterPro" id="IPR000157">
    <property type="entry name" value="TIR_dom"/>
</dbReference>
<comment type="subcellular location">
    <subcellularLocation>
        <location evidence="1">Membrane</location>
        <topology evidence="1">Single-pass type I membrane protein</topology>
    </subcellularLocation>
</comment>
<evidence type="ECO:0000256" key="3">
    <source>
        <dbReference type="ARBA" id="ARBA00022588"/>
    </source>
</evidence>
<dbReference type="GO" id="GO:0005886">
    <property type="term" value="C:plasma membrane"/>
    <property type="evidence" value="ECO:0007669"/>
    <property type="project" value="TreeGrafter"/>
</dbReference>
<evidence type="ECO:0000256" key="13">
    <source>
        <dbReference type="SAM" id="Phobius"/>
    </source>
</evidence>
<evidence type="ECO:0000259" key="15">
    <source>
        <dbReference type="PROSITE" id="PS50104"/>
    </source>
</evidence>
<keyword evidence="12" id="KW-0325">Glycoprotein</keyword>
<sequence length="835" mass="95366">MMDTIIVLLVVGLVARTFSFEACSENLYPPIWRTVNANGVSQGGSVLIGEDKESGCVCREFPASYSFCFGRDTCRSFPKNVRINTNNFQLKSSQITTIKPGSFGNFTHLEALSFEGNYNLTRVVKRSFVNMTMLKLLSISHNPNFKTLEEGCFDGLDNLERLYLVKNAFVTLSEVTSALRTLPKLIKVVLSENNFKTIKREFDVMRDSPLQELDLVLCQIENMEPGAFNSLTNLTALRLGENNFNSTTITRVVEEAVKHVPLRSLNLYSVGLRKNTAKELLRAIGNSNITILCLARNQFEEITSEMFPKMPNLEVLDLRSVLALNITNDAFVGLPKLNTLLLNDNKLASIPEGVLLEQLRCLDLQQNSGNRFSSSYFSIYGEKFTNMKNLQQLNLSFNAVHAIYNSSFFGLGSLTVLGLKNATIYHIANGAFAMLSKLVFLNLENNIFLKNHPSTLEDGLLEGLDNLRVLLLGGCGIKFIGKDANPFKTLKKLTHLGLERNQMTTLPNFEVLVNLRTLDLSENGLHPWYHPVLDKNYHLVDVAVSNNRIAYLTTAMIQDFSNLKKLDLRNNPFTCDCSFSWNNKKLMRLIDNQSVFCAFPDSTTSLTVKEFIEQNPRCQHLTLVVPLVILFLCLIVILFLIYHFRWHLRYWLFLTRLYLSRNRKIRNNSNANAYTNYMYDAFVSYSSEDRNFVIRLVTMLENYSPFIKLCVYERDFEIGSMISESVLESVAKSRKTLLVISDSYAKSQWCRWESQIAEHHRIFFQNENGEYVDDSLILIKLGPVSESHLTPTLKYLLKTRIYLQWSGEEKKQKVFWEKLRAALAPPSEINENTYL</sequence>
<dbReference type="PROSITE" id="PS51450">
    <property type="entry name" value="LRR"/>
    <property type="match status" value="2"/>
</dbReference>
<evidence type="ECO:0000256" key="7">
    <source>
        <dbReference type="ARBA" id="ARBA00022737"/>
    </source>
</evidence>
<keyword evidence="11" id="KW-0675">Receptor</keyword>
<feature type="domain" description="TIR" evidence="15">
    <location>
        <begin position="677"/>
        <end position="823"/>
    </location>
</feature>
<evidence type="ECO:0000256" key="9">
    <source>
        <dbReference type="ARBA" id="ARBA00022989"/>
    </source>
</evidence>
<reference evidence="16" key="1">
    <citation type="journal article" date="2020" name="J Insects Food Feed">
        <title>The yellow mealworm (Tenebrio molitor) genome: a resource for the emerging insects as food and feed industry.</title>
        <authorList>
            <person name="Eriksson T."/>
            <person name="Andere A."/>
            <person name="Kelstrup H."/>
            <person name="Emery V."/>
            <person name="Picard C."/>
        </authorList>
    </citation>
    <scope>NUCLEOTIDE SEQUENCE</scope>
    <source>
        <strain evidence="16">Stoneville</strain>
        <tissue evidence="16">Whole head</tissue>
    </source>
</reference>
<keyword evidence="9 13" id="KW-1133">Transmembrane helix</keyword>
<dbReference type="PIRSF" id="PIRSF037595">
    <property type="entry name" value="Toll-like_receptor"/>
    <property type="match status" value="1"/>
</dbReference>
<comment type="similarity">
    <text evidence="2">Belongs to the Toll-like receptor family.</text>
</comment>
<evidence type="ECO:0000256" key="10">
    <source>
        <dbReference type="ARBA" id="ARBA00023136"/>
    </source>
</evidence>
<dbReference type="AlphaFoldDB" id="A0A8J6H610"/>
<reference evidence="16" key="2">
    <citation type="submission" date="2021-08" db="EMBL/GenBank/DDBJ databases">
        <authorList>
            <person name="Eriksson T."/>
        </authorList>
    </citation>
    <scope>NUCLEOTIDE SEQUENCE</scope>
    <source>
        <strain evidence="16">Stoneville</strain>
        <tissue evidence="16">Whole head</tissue>
    </source>
</reference>
<evidence type="ECO:0000256" key="1">
    <source>
        <dbReference type="ARBA" id="ARBA00004479"/>
    </source>
</evidence>
<dbReference type="PANTHER" id="PTHR24365:SF530">
    <property type="entry name" value="MSTPROX-RELATED"/>
    <property type="match status" value="1"/>
</dbReference>
<evidence type="ECO:0000256" key="12">
    <source>
        <dbReference type="ARBA" id="ARBA00023180"/>
    </source>
</evidence>
<gene>
    <name evidence="16" type="ORF">GEV33_014038</name>
</gene>
<keyword evidence="3" id="KW-0399">Innate immunity</keyword>
<evidence type="ECO:0000256" key="11">
    <source>
        <dbReference type="ARBA" id="ARBA00023170"/>
    </source>
</evidence>
<keyword evidence="10 13" id="KW-0472">Membrane</keyword>
<evidence type="ECO:0000256" key="2">
    <source>
        <dbReference type="ARBA" id="ARBA00009634"/>
    </source>
</evidence>
<accession>A0A8J6H610</accession>
<dbReference type="InterPro" id="IPR035897">
    <property type="entry name" value="Toll_tir_struct_dom_sf"/>
</dbReference>
<dbReference type="SMART" id="SM00369">
    <property type="entry name" value="LRR_TYP"/>
    <property type="match status" value="12"/>
</dbReference>
<dbReference type="GO" id="GO:0045087">
    <property type="term" value="P:innate immune response"/>
    <property type="evidence" value="ECO:0007669"/>
    <property type="project" value="UniProtKB-KW"/>
</dbReference>
<dbReference type="InterPro" id="IPR003591">
    <property type="entry name" value="Leu-rich_rpt_typical-subtyp"/>
</dbReference>
<feature type="transmembrane region" description="Helical" evidence="13">
    <location>
        <begin position="623"/>
        <end position="644"/>
    </location>
</feature>
<keyword evidence="7" id="KW-0677">Repeat</keyword>
<dbReference type="SUPFAM" id="SSF52058">
    <property type="entry name" value="L domain-like"/>
    <property type="match status" value="2"/>
</dbReference>
<evidence type="ECO:0000313" key="17">
    <source>
        <dbReference type="Proteomes" id="UP000719412"/>
    </source>
</evidence>
<feature type="chain" id="PRO_5035235378" description="TIR domain-containing protein" evidence="14">
    <location>
        <begin position="20"/>
        <end position="835"/>
    </location>
</feature>
<feature type="signal peptide" evidence="14">
    <location>
        <begin position="1"/>
        <end position="19"/>
    </location>
</feature>
<evidence type="ECO:0000313" key="16">
    <source>
        <dbReference type="EMBL" id="KAH0808755.1"/>
    </source>
</evidence>
<protein>
    <recommendedName>
        <fullName evidence="15">TIR domain-containing protein</fullName>
    </recommendedName>
</protein>
<dbReference type="EMBL" id="JABDTM020028561">
    <property type="protein sequence ID" value="KAH0808755.1"/>
    <property type="molecule type" value="Genomic_DNA"/>
</dbReference>
<dbReference type="GO" id="GO:0002224">
    <property type="term" value="P:toll-like receptor signaling pathway"/>
    <property type="evidence" value="ECO:0007669"/>
    <property type="project" value="InterPro"/>
</dbReference>
<keyword evidence="8" id="KW-0391">Immunity</keyword>
<dbReference type="InterPro" id="IPR001611">
    <property type="entry name" value="Leu-rich_rpt"/>
</dbReference>
<evidence type="ECO:0000256" key="5">
    <source>
        <dbReference type="ARBA" id="ARBA00022692"/>
    </source>
</evidence>
<dbReference type="FunFam" id="3.40.50.10140:FF:000001">
    <property type="entry name" value="Toll-like receptor 2"/>
    <property type="match status" value="1"/>
</dbReference>
<keyword evidence="6 14" id="KW-0732">Signal</keyword>